<comment type="caution">
    <text evidence="5">The sequence shown here is derived from an EMBL/GenBank/DDBJ whole genome shotgun (WGS) entry which is preliminary data.</text>
</comment>
<feature type="domain" description="D-isomer specific 2-hydroxyacid dehydrogenase NAD-binding" evidence="4">
    <location>
        <begin position="106"/>
        <end position="281"/>
    </location>
</feature>
<dbReference type="InterPro" id="IPR006140">
    <property type="entry name" value="D-isomer_DH_NAD-bd"/>
</dbReference>
<evidence type="ECO:0000256" key="2">
    <source>
        <dbReference type="RuleBase" id="RU003719"/>
    </source>
</evidence>
<dbReference type="PANTHER" id="PTHR10996:SF283">
    <property type="entry name" value="GLYOXYLATE_HYDROXYPYRUVATE REDUCTASE B"/>
    <property type="match status" value="1"/>
</dbReference>
<dbReference type="GO" id="GO:0051287">
    <property type="term" value="F:NAD binding"/>
    <property type="evidence" value="ECO:0007669"/>
    <property type="project" value="InterPro"/>
</dbReference>
<dbReference type="InterPro" id="IPR036291">
    <property type="entry name" value="NAD(P)-bd_dom_sf"/>
</dbReference>
<comment type="similarity">
    <text evidence="2">Belongs to the D-isomer specific 2-hydroxyacid dehydrogenase family.</text>
</comment>
<keyword evidence="6" id="KW-1185">Reference proteome</keyword>
<dbReference type="Gene3D" id="3.40.50.720">
    <property type="entry name" value="NAD(P)-binding Rossmann-like Domain"/>
    <property type="match status" value="2"/>
</dbReference>
<gene>
    <name evidence="5" type="ORF">D9R14_19835</name>
</gene>
<dbReference type="Pfam" id="PF02826">
    <property type="entry name" value="2-Hacid_dh_C"/>
    <property type="match status" value="1"/>
</dbReference>
<name>A0A3L7A423_9HYPH</name>
<dbReference type="RefSeq" id="WP_121625091.1">
    <property type="nucleotide sequence ID" value="NZ_JACIIW010000003.1"/>
</dbReference>
<evidence type="ECO:0000313" key="5">
    <source>
        <dbReference type="EMBL" id="RLP74032.1"/>
    </source>
</evidence>
<organism evidence="5 6">
    <name type="scientific">Xanthobacter tagetidis</name>
    <dbReference type="NCBI Taxonomy" id="60216"/>
    <lineage>
        <taxon>Bacteria</taxon>
        <taxon>Pseudomonadati</taxon>
        <taxon>Pseudomonadota</taxon>
        <taxon>Alphaproteobacteria</taxon>
        <taxon>Hyphomicrobiales</taxon>
        <taxon>Xanthobacteraceae</taxon>
        <taxon>Xanthobacter</taxon>
    </lineage>
</organism>
<dbReference type="GO" id="GO:0016618">
    <property type="term" value="F:hydroxypyruvate reductase [NAD(P)H] activity"/>
    <property type="evidence" value="ECO:0007669"/>
    <property type="project" value="TreeGrafter"/>
</dbReference>
<proteinExistence type="inferred from homology"/>
<feature type="domain" description="D-isomer specific 2-hydroxyacid dehydrogenase catalytic" evidence="3">
    <location>
        <begin position="7"/>
        <end position="312"/>
    </location>
</feature>
<dbReference type="Pfam" id="PF00389">
    <property type="entry name" value="2-Hacid_dh"/>
    <property type="match status" value="1"/>
</dbReference>
<evidence type="ECO:0000313" key="6">
    <source>
        <dbReference type="Proteomes" id="UP000269692"/>
    </source>
</evidence>
<evidence type="ECO:0000256" key="1">
    <source>
        <dbReference type="ARBA" id="ARBA00023002"/>
    </source>
</evidence>
<sequence length="330" mass="34456">MSARPLVLLTNPMHPEPQARLAAHADVRLAPATDAQTLARAALDADIVIVRAPLPPEALAGARLRGAIRHGAGVDMIPVEEASRLGIAVANVPGVNAVSVAEYAVGQIIALTHRLRRIDATLRAEGWAAARALTDGTHEVAGRTIGIVGLGAIGREVARICHFGLGAKVLGARRSDAPMPDHVEPETLEDLFARSDVVVLACPLNESTRGLVGAGLFGRMKPGSYLVNVARGPVVDEAALIAALTDGPLAGAALDVFAEQPLPAASPLLAMPHVILSAHLAGLTDDAMRRMGEGAVDQALQLLRGELPRHLFNPEAEVAIRARLQELGPR</sequence>
<dbReference type="PANTHER" id="PTHR10996">
    <property type="entry name" value="2-HYDROXYACID DEHYDROGENASE-RELATED"/>
    <property type="match status" value="1"/>
</dbReference>
<dbReference type="AlphaFoldDB" id="A0A3L7A423"/>
<protein>
    <submittedName>
        <fullName evidence="5">Hydroxyacid dehydrogenase</fullName>
    </submittedName>
</protein>
<accession>A0A3L7A423</accession>
<dbReference type="GO" id="GO:0030267">
    <property type="term" value="F:glyoxylate reductase (NADPH) activity"/>
    <property type="evidence" value="ECO:0007669"/>
    <property type="project" value="TreeGrafter"/>
</dbReference>
<keyword evidence="1 2" id="KW-0560">Oxidoreductase</keyword>
<dbReference type="InterPro" id="IPR006139">
    <property type="entry name" value="D-isomer_2_OHA_DH_cat_dom"/>
</dbReference>
<dbReference type="InterPro" id="IPR029753">
    <property type="entry name" value="D-isomer_DH_CS"/>
</dbReference>
<dbReference type="Proteomes" id="UP000269692">
    <property type="component" value="Unassembled WGS sequence"/>
</dbReference>
<dbReference type="OrthoDB" id="9793626at2"/>
<dbReference type="SUPFAM" id="SSF51735">
    <property type="entry name" value="NAD(P)-binding Rossmann-fold domains"/>
    <property type="match status" value="1"/>
</dbReference>
<evidence type="ECO:0000259" key="3">
    <source>
        <dbReference type="Pfam" id="PF00389"/>
    </source>
</evidence>
<dbReference type="SUPFAM" id="SSF52283">
    <property type="entry name" value="Formate/glycerate dehydrogenase catalytic domain-like"/>
    <property type="match status" value="1"/>
</dbReference>
<reference evidence="5 6" key="1">
    <citation type="submission" date="2018-10" db="EMBL/GenBank/DDBJ databases">
        <title>Xanthobacter tagetidis genome sequencing and assembly.</title>
        <authorList>
            <person name="Maclea K.S."/>
            <person name="Goen A.E."/>
            <person name="Fatima S.A."/>
        </authorList>
    </citation>
    <scope>NUCLEOTIDE SEQUENCE [LARGE SCALE GENOMIC DNA]</scope>
    <source>
        <strain evidence="5 6">ATCC 700314</strain>
    </source>
</reference>
<dbReference type="InterPro" id="IPR050223">
    <property type="entry name" value="D-isomer_2-hydroxyacid_DH"/>
</dbReference>
<evidence type="ECO:0000259" key="4">
    <source>
        <dbReference type="Pfam" id="PF02826"/>
    </source>
</evidence>
<dbReference type="PROSITE" id="PS00671">
    <property type="entry name" value="D_2_HYDROXYACID_DH_3"/>
    <property type="match status" value="1"/>
</dbReference>
<dbReference type="GO" id="GO:0005829">
    <property type="term" value="C:cytosol"/>
    <property type="evidence" value="ECO:0007669"/>
    <property type="project" value="TreeGrafter"/>
</dbReference>
<dbReference type="EMBL" id="RCTF01000021">
    <property type="protein sequence ID" value="RLP74032.1"/>
    <property type="molecule type" value="Genomic_DNA"/>
</dbReference>